<reference evidence="1 2" key="1">
    <citation type="journal article" date="2018" name="Front. Plant Sci.">
        <title>Red Clover (Trifolium pratense) and Zigzag Clover (T. medium) - A Picture of Genomic Similarities and Differences.</title>
        <authorList>
            <person name="Dluhosova J."/>
            <person name="Istvanek J."/>
            <person name="Nedelnik J."/>
            <person name="Repkova J."/>
        </authorList>
    </citation>
    <scope>NUCLEOTIDE SEQUENCE [LARGE SCALE GENOMIC DNA]</scope>
    <source>
        <strain evidence="2">cv. 10/8</strain>
        <tissue evidence="1">Leaf</tissue>
    </source>
</reference>
<accession>A0A392SDR5</accession>
<keyword evidence="2" id="KW-1185">Reference proteome</keyword>
<dbReference type="AlphaFoldDB" id="A0A392SDR5"/>
<evidence type="ECO:0000313" key="2">
    <source>
        <dbReference type="Proteomes" id="UP000265520"/>
    </source>
</evidence>
<sequence length="17" mass="1692">MARCAVHSAATGFLSGI</sequence>
<feature type="non-terminal residue" evidence="1">
    <location>
        <position position="17"/>
    </location>
</feature>
<name>A0A392SDR5_9FABA</name>
<dbReference type="Proteomes" id="UP000265520">
    <property type="component" value="Unassembled WGS sequence"/>
</dbReference>
<protein>
    <submittedName>
        <fullName evidence="1">Uncharacterized protein</fullName>
    </submittedName>
</protein>
<evidence type="ECO:0000313" key="1">
    <source>
        <dbReference type="EMBL" id="MCI46344.1"/>
    </source>
</evidence>
<proteinExistence type="predicted"/>
<comment type="caution">
    <text evidence="1">The sequence shown here is derived from an EMBL/GenBank/DDBJ whole genome shotgun (WGS) entry which is preliminary data.</text>
</comment>
<dbReference type="EMBL" id="LXQA010356201">
    <property type="protein sequence ID" value="MCI46344.1"/>
    <property type="molecule type" value="Genomic_DNA"/>
</dbReference>
<organism evidence="1 2">
    <name type="scientific">Trifolium medium</name>
    <dbReference type="NCBI Taxonomy" id="97028"/>
    <lineage>
        <taxon>Eukaryota</taxon>
        <taxon>Viridiplantae</taxon>
        <taxon>Streptophyta</taxon>
        <taxon>Embryophyta</taxon>
        <taxon>Tracheophyta</taxon>
        <taxon>Spermatophyta</taxon>
        <taxon>Magnoliopsida</taxon>
        <taxon>eudicotyledons</taxon>
        <taxon>Gunneridae</taxon>
        <taxon>Pentapetalae</taxon>
        <taxon>rosids</taxon>
        <taxon>fabids</taxon>
        <taxon>Fabales</taxon>
        <taxon>Fabaceae</taxon>
        <taxon>Papilionoideae</taxon>
        <taxon>50 kb inversion clade</taxon>
        <taxon>NPAAA clade</taxon>
        <taxon>Hologalegina</taxon>
        <taxon>IRL clade</taxon>
        <taxon>Trifolieae</taxon>
        <taxon>Trifolium</taxon>
    </lineage>
</organism>